<feature type="compositionally biased region" description="Polar residues" evidence="13">
    <location>
        <begin position="760"/>
        <end position="772"/>
    </location>
</feature>
<keyword evidence="4" id="KW-0723">Serine/threonine-protein kinase</keyword>
<feature type="region of interest" description="Disordered" evidence="13">
    <location>
        <begin position="565"/>
        <end position="625"/>
    </location>
</feature>
<evidence type="ECO:0000256" key="6">
    <source>
        <dbReference type="ARBA" id="ARBA00022679"/>
    </source>
</evidence>
<dbReference type="InterPro" id="IPR031850">
    <property type="entry name" value="Fungal_KA1_dom"/>
</dbReference>
<dbReference type="InterPro" id="IPR000719">
    <property type="entry name" value="Prot_kinase_dom"/>
</dbReference>
<protein>
    <recommendedName>
        <fullName evidence="3">non-specific serine/threonine protein kinase</fullName>
        <ecNumber evidence="3">2.7.11.1</ecNumber>
    </recommendedName>
</protein>
<dbReference type="InterPro" id="IPR011009">
    <property type="entry name" value="Kinase-like_dom_sf"/>
</dbReference>
<dbReference type="PROSITE" id="PS00108">
    <property type="entry name" value="PROTEIN_KINASE_ST"/>
    <property type="match status" value="1"/>
</dbReference>
<dbReference type="SMART" id="SM00220">
    <property type="entry name" value="S_TKc"/>
    <property type="match status" value="1"/>
</dbReference>
<organism evidence="15 16">
    <name type="scientific">Venustampulla echinocandica</name>
    <dbReference type="NCBI Taxonomy" id="2656787"/>
    <lineage>
        <taxon>Eukaryota</taxon>
        <taxon>Fungi</taxon>
        <taxon>Dikarya</taxon>
        <taxon>Ascomycota</taxon>
        <taxon>Pezizomycotina</taxon>
        <taxon>Leotiomycetes</taxon>
        <taxon>Helotiales</taxon>
        <taxon>Pleuroascaceae</taxon>
        <taxon>Venustampulla</taxon>
    </lineage>
</organism>
<evidence type="ECO:0000256" key="11">
    <source>
        <dbReference type="ARBA" id="ARBA00048679"/>
    </source>
</evidence>
<keyword evidence="6" id="KW-0808">Transferase</keyword>
<evidence type="ECO:0000256" key="9">
    <source>
        <dbReference type="ARBA" id="ARBA00022840"/>
    </source>
</evidence>
<dbReference type="Proteomes" id="UP000254866">
    <property type="component" value="Unassembled WGS sequence"/>
</dbReference>
<dbReference type="GO" id="GO:0005524">
    <property type="term" value="F:ATP binding"/>
    <property type="evidence" value="ECO:0007669"/>
    <property type="project" value="UniProtKB-UniRule"/>
</dbReference>
<evidence type="ECO:0000259" key="14">
    <source>
        <dbReference type="PROSITE" id="PS50011"/>
    </source>
</evidence>
<feature type="region of interest" description="Disordered" evidence="13">
    <location>
        <begin position="72"/>
        <end position="122"/>
    </location>
</feature>
<dbReference type="Gene3D" id="3.30.310.220">
    <property type="entry name" value="Fungal kinase associated-1 domain"/>
    <property type="match status" value="1"/>
</dbReference>
<dbReference type="GO" id="GO:0004674">
    <property type="term" value="F:protein serine/threonine kinase activity"/>
    <property type="evidence" value="ECO:0007669"/>
    <property type="project" value="UniProtKB-KW"/>
</dbReference>
<keyword evidence="16" id="KW-1185">Reference proteome</keyword>
<evidence type="ECO:0000313" key="15">
    <source>
        <dbReference type="EMBL" id="RDL37307.1"/>
    </source>
</evidence>
<dbReference type="AlphaFoldDB" id="A0A370TP59"/>
<evidence type="ECO:0000256" key="12">
    <source>
        <dbReference type="PROSITE-ProRule" id="PRU10141"/>
    </source>
</evidence>
<dbReference type="Pfam" id="PF00069">
    <property type="entry name" value="Pkinase"/>
    <property type="match status" value="1"/>
</dbReference>
<feature type="compositionally biased region" description="Polar residues" evidence="13">
    <location>
        <begin position="649"/>
        <end position="664"/>
    </location>
</feature>
<dbReference type="STRING" id="2656787.A0A370TP59"/>
<dbReference type="SUPFAM" id="SSF56112">
    <property type="entry name" value="Protein kinase-like (PK-like)"/>
    <property type="match status" value="1"/>
</dbReference>
<dbReference type="InterPro" id="IPR008271">
    <property type="entry name" value="Ser/Thr_kinase_AS"/>
</dbReference>
<keyword evidence="7 12" id="KW-0547">Nucleotide-binding</keyword>
<dbReference type="InterPro" id="IPR017441">
    <property type="entry name" value="Protein_kinase_ATP_BS"/>
</dbReference>
<feature type="region of interest" description="Disordered" evidence="13">
    <location>
        <begin position="737"/>
        <end position="801"/>
    </location>
</feature>
<feature type="region of interest" description="Disordered" evidence="13">
    <location>
        <begin position="1024"/>
        <end position="1057"/>
    </location>
</feature>
<dbReference type="FunFam" id="1.10.510.10:FF:000394">
    <property type="entry name" value="Serine/threonine-protein kinase HSL1"/>
    <property type="match status" value="1"/>
</dbReference>
<comment type="similarity">
    <text evidence="2">Belongs to the protein kinase superfamily. CAMK Ser/Thr protein kinase family. NIM1 subfamily.</text>
</comment>
<proteinExistence type="inferred from homology"/>
<keyword evidence="9 12" id="KW-0067">ATP-binding</keyword>
<feature type="region of interest" description="Disordered" evidence="13">
    <location>
        <begin position="890"/>
        <end position="912"/>
    </location>
</feature>
<feature type="region of interest" description="Disordered" evidence="13">
    <location>
        <begin position="638"/>
        <end position="705"/>
    </location>
</feature>
<dbReference type="OrthoDB" id="504170at2759"/>
<evidence type="ECO:0000313" key="16">
    <source>
        <dbReference type="Proteomes" id="UP000254866"/>
    </source>
</evidence>
<feature type="compositionally biased region" description="Low complexity" evidence="13">
    <location>
        <begin position="742"/>
        <end position="759"/>
    </location>
</feature>
<keyword evidence="5" id="KW-0597">Phosphoprotein</keyword>
<evidence type="ECO:0000256" key="2">
    <source>
        <dbReference type="ARBA" id="ARBA00010791"/>
    </source>
</evidence>
<dbReference type="PROSITE" id="PS50011">
    <property type="entry name" value="PROTEIN_KINASE_DOM"/>
    <property type="match status" value="1"/>
</dbReference>
<evidence type="ECO:0000256" key="3">
    <source>
        <dbReference type="ARBA" id="ARBA00012513"/>
    </source>
</evidence>
<feature type="compositionally biased region" description="Polar residues" evidence="13">
    <location>
        <begin position="100"/>
        <end position="114"/>
    </location>
</feature>
<evidence type="ECO:0000256" key="5">
    <source>
        <dbReference type="ARBA" id="ARBA00022553"/>
    </source>
</evidence>
<feature type="compositionally biased region" description="Basic and acidic residues" evidence="13">
    <location>
        <begin position="565"/>
        <end position="577"/>
    </location>
</feature>
<dbReference type="GO" id="GO:0005940">
    <property type="term" value="C:septin ring"/>
    <property type="evidence" value="ECO:0007669"/>
    <property type="project" value="UniProtKB-ARBA"/>
</dbReference>
<dbReference type="Pfam" id="PF16797">
    <property type="entry name" value="Fungal_KA1"/>
    <property type="match status" value="1"/>
</dbReference>
<name>A0A370TP59_9HELO</name>
<evidence type="ECO:0000256" key="7">
    <source>
        <dbReference type="ARBA" id="ARBA00022741"/>
    </source>
</evidence>
<evidence type="ECO:0000256" key="1">
    <source>
        <dbReference type="ARBA" id="ARBA00004266"/>
    </source>
</evidence>
<dbReference type="GO" id="GO:0035556">
    <property type="term" value="P:intracellular signal transduction"/>
    <property type="evidence" value="ECO:0007669"/>
    <property type="project" value="TreeGrafter"/>
</dbReference>
<feature type="domain" description="Protein kinase" evidence="14">
    <location>
        <begin position="126"/>
        <end position="407"/>
    </location>
</feature>
<feature type="region of interest" description="Disordered" evidence="13">
    <location>
        <begin position="1"/>
        <end position="41"/>
    </location>
</feature>
<dbReference type="InterPro" id="IPR043024">
    <property type="entry name" value="KA1_sf_fungal"/>
</dbReference>
<sequence>MNGQLPPRPPTRRPPLGDATKRVNNAQHHQPASLKASRIPHHDSLKVNGLLQVLNPAPASPVPLADNFALRESHRTGSPGPNVANPRLSAITKRDPPPESNRNSQISTVSTNASDGKRIKGHIGPWKLGKTLGKGATARVRLARHAYTGQEAAVKIVQKKNAQLSQAGSLAALDKAESSIPDSEDGIRRMPIGIEREVAIMKLIQHPNIMKLYDIWENRTEIYLVLEYVDNGELFEQISLRGGLPEEEAMKYFRQILSAVGYCHSFNICHRDLKPENILITKSKDIKIADFGMAALHQSPSHKLKTSCGSPHYAAPELIRGTNYRGDKVDIWSMGVILYVTLAGRLPFDVDGTGKEWISQLLWKIKKGSYEMAPEFSEDAANFIWRVLQVNPRDRINLSQIWRHPFLRKYDYLDNLGGGYYPQSPSANDCLRPVLRRSDISKELLRHLRSMWHRLSEQQLMDALLSEETNDQKLFYSLLLKYRDEQLENYIPDLGYSSSDYHHNKPAVLKKTYSTCNFSQIKAKGVGRQVSRFTVISNAAETEQSYDPFKASRPQHLDAIRHADRPKVTIYRNRDQDDGCSPKIRSRFRMPAASGGQHKLVPPRVYASRSSLASSTRSRGSAPYGRSAVAYKRGVSFSHLRKPSGGGSQRNFSSEPRQDSNSTEVVGHGDGIRHSIEEAPSPNYIRSKKGQASAPRFPVAKAGRASQIWTEDVRQLSSSLAKDCDEAFNRTSVISDSQKLESTGATASASARDTSSSDSNNQKKYVASSTSETNRKSKCISLEARPLPLPPSRSESVKKQLVEARKQAELRKLSGGDDSPGYLDRMVSHIDRLMQPQSPTQAYPDRRASSAPMETKYRASNRLLPSIYEDISPRRASDSVKVVEYLSPEGKGSRIASAPESGASNTNFMDDRSYRTTTRMTHTIRVVEPSSPCSPVQVPAPLTIRKKSSRAGPVVLMSGGLDLNPSGSTRLPTSRLDLRRQYNASPKLDVTPNREGIQEEYINSNDNQFVGDISSGTIAKKPTWFRRNSKSGEDDFRNSTRGTDALPSRTSSSDADQGLDHLDVYPILPKNRRFSLRGLFKKRNSKSDMTATHYDIDDTISLCDSMVEAQRQSHAGRDDPRARQIEPQQNWLAKLFHVKPVSKFVCFSVSRRRARQEITTILREWKRYGIREVQVDKERNIVFGKVGAKNYLDMKEVAFAGEVMTVIEHGKRSHLSIARFTQEQGAASSFNKVMETLESVLKVRGMLVSDERKKRMMIKTLNSM</sequence>
<evidence type="ECO:0000256" key="4">
    <source>
        <dbReference type="ARBA" id="ARBA00022527"/>
    </source>
</evidence>
<evidence type="ECO:0000256" key="13">
    <source>
        <dbReference type="SAM" id="MobiDB-lite"/>
    </source>
</evidence>
<dbReference type="Gene3D" id="1.10.510.10">
    <property type="entry name" value="Transferase(Phosphotransferase) domain 1"/>
    <property type="match status" value="1"/>
</dbReference>
<feature type="binding site" evidence="12">
    <location>
        <position position="155"/>
    </location>
    <ligand>
        <name>ATP</name>
        <dbReference type="ChEBI" id="CHEBI:30616"/>
    </ligand>
</feature>
<comment type="subcellular location">
    <subcellularLocation>
        <location evidence="1">Bud neck</location>
    </subcellularLocation>
</comment>
<evidence type="ECO:0000256" key="10">
    <source>
        <dbReference type="ARBA" id="ARBA00047899"/>
    </source>
</evidence>
<keyword evidence="8 15" id="KW-0418">Kinase</keyword>
<evidence type="ECO:0000256" key="8">
    <source>
        <dbReference type="ARBA" id="ARBA00022777"/>
    </source>
</evidence>
<comment type="caution">
    <text evidence="15">The sequence shown here is derived from an EMBL/GenBank/DDBJ whole genome shotgun (WGS) entry which is preliminary data.</text>
</comment>
<gene>
    <name evidence="15" type="ORF">BP5553_04740</name>
</gene>
<dbReference type="EMBL" id="NPIC01000003">
    <property type="protein sequence ID" value="RDL37307.1"/>
    <property type="molecule type" value="Genomic_DNA"/>
</dbReference>
<feature type="compositionally biased region" description="Pro residues" evidence="13">
    <location>
        <begin position="1"/>
        <end position="13"/>
    </location>
</feature>
<dbReference type="EC" id="2.7.11.1" evidence="3"/>
<dbReference type="RefSeq" id="XP_031869963.1">
    <property type="nucleotide sequence ID" value="XM_032013363.1"/>
</dbReference>
<comment type="catalytic activity">
    <reaction evidence="10">
        <text>L-threonyl-[protein] + ATP = O-phospho-L-threonyl-[protein] + ADP + H(+)</text>
        <dbReference type="Rhea" id="RHEA:46608"/>
        <dbReference type="Rhea" id="RHEA-COMP:11060"/>
        <dbReference type="Rhea" id="RHEA-COMP:11605"/>
        <dbReference type="ChEBI" id="CHEBI:15378"/>
        <dbReference type="ChEBI" id="CHEBI:30013"/>
        <dbReference type="ChEBI" id="CHEBI:30616"/>
        <dbReference type="ChEBI" id="CHEBI:61977"/>
        <dbReference type="ChEBI" id="CHEBI:456216"/>
        <dbReference type="EC" id="2.7.11.1"/>
    </reaction>
</comment>
<dbReference type="GeneID" id="43597589"/>
<dbReference type="PANTHER" id="PTHR24346:SF110">
    <property type="entry name" value="NON-SPECIFIC SERINE_THREONINE PROTEIN KINASE"/>
    <property type="match status" value="1"/>
</dbReference>
<dbReference type="GO" id="GO:0005935">
    <property type="term" value="C:cellular bud neck"/>
    <property type="evidence" value="ECO:0007669"/>
    <property type="project" value="UniProtKB-SubCell"/>
</dbReference>
<comment type="catalytic activity">
    <reaction evidence="11">
        <text>L-seryl-[protein] + ATP = O-phospho-L-seryl-[protein] + ADP + H(+)</text>
        <dbReference type="Rhea" id="RHEA:17989"/>
        <dbReference type="Rhea" id="RHEA-COMP:9863"/>
        <dbReference type="Rhea" id="RHEA-COMP:11604"/>
        <dbReference type="ChEBI" id="CHEBI:15378"/>
        <dbReference type="ChEBI" id="CHEBI:29999"/>
        <dbReference type="ChEBI" id="CHEBI:30616"/>
        <dbReference type="ChEBI" id="CHEBI:83421"/>
        <dbReference type="ChEBI" id="CHEBI:456216"/>
        <dbReference type="EC" id="2.7.11.1"/>
    </reaction>
</comment>
<dbReference type="PROSITE" id="PS00107">
    <property type="entry name" value="PROTEIN_KINASE_ATP"/>
    <property type="match status" value="1"/>
</dbReference>
<reference evidence="15 16" key="1">
    <citation type="journal article" date="2018" name="IMA Fungus">
        <title>IMA Genome-F 9: Draft genome sequence of Annulohypoxylon stygium, Aspergillus mulundensis, Berkeleyomyces basicola (syn. Thielaviopsis basicola), Ceratocystis smalleyi, two Cercospora beticola strains, Coleophoma cylindrospora, Fusarium fracticaudum, Phialophora cf. hyalina, and Morchella septimelata.</title>
        <authorList>
            <person name="Wingfield B.D."/>
            <person name="Bills G.F."/>
            <person name="Dong Y."/>
            <person name="Huang W."/>
            <person name="Nel W.J."/>
            <person name="Swalarsk-Parry B.S."/>
            <person name="Vaghefi N."/>
            <person name="Wilken P.M."/>
            <person name="An Z."/>
            <person name="de Beer Z.W."/>
            <person name="De Vos L."/>
            <person name="Chen L."/>
            <person name="Duong T.A."/>
            <person name="Gao Y."/>
            <person name="Hammerbacher A."/>
            <person name="Kikkert J.R."/>
            <person name="Li Y."/>
            <person name="Li H."/>
            <person name="Li K."/>
            <person name="Li Q."/>
            <person name="Liu X."/>
            <person name="Ma X."/>
            <person name="Naidoo K."/>
            <person name="Pethybridge S.J."/>
            <person name="Sun J."/>
            <person name="Steenkamp E.T."/>
            <person name="van der Nest M.A."/>
            <person name="van Wyk S."/>
            <person name="Wingfield M.J."/>
            <person name="Xiong C."/>
            <person name="Yue Q."/>
            <person name="Zhang X."/>
        </authorList>
    </citation>
    <scope>NUCLEOTIDE SEQUENCE [LARGE SCALE GENOMIC DNA]</scope>
    <source>
        <strain evidence="15 16">BP 5553</strain>
    </source>
</reference>
<accession>A0A370TP59</accession>
<feature type="compositionally biased region" description="Low complexity" evidence="13">
    <location>
        <begin position="607"/>
        <end position="622"/>
    </location>
</feature>
<dbReference type="PANTHER" id="PTHR24346">
    <property type="entry name" value="MAP/MICROTUBULE AFFINITY-REGULATING KINASE"/>
    <property type="match status" value="1"/>
</dbReference>